<feature type="domain" description="UBC core" evidence="3">
    <location>
        <begin position="13"/>
        <end position="174"/>
    </location>
</feature>
<evidence type="ECO:0000256" key="1">
    <source>
        <dbReference type="SAM" id="MobiDB-lite"/>
    </source>
</evidence>
<dbReference type="InterPro" id="IPR016135">
    <property type="entry name" value="UBQ-conjugating_enzyme/RWD"/>
</dbReference>
<dbReference type="Gene3D" id="3.10.110.10">
    <property type="entry name" value="Ubiquitin Conjugating Enzyme"/>
    <property type="match status" value="1"/>
</dbReference>
<dbReference type="Pfam" id="PF00179">
    <property type="entry name" value="UQ_con"/>
    <property type="match status" value="1"/>
</dbReference>
<organism evidence="4">
    <name type="scientific">Neospora caninum (strain Liverpool)</name>
    <dbReference type="NCBI Taxonomy" id="572307"/>
    <lineage>
        <taxon>Eukaryota</taxon>
        <taxon>Sar</taxon>
        <taxon>Alveolata</taxon>
        <taxon>Apicomplexa</taxon>
        <taxon>Conoidasida</taxon>
        <taxon>Coccidia</taxon>
        <taxon>Eucoccidiorida</taxon>
        <taxon>Eimeriorina</taxon>
        <taxon>Sarcocystidae</taxon>
        <taxon>Neospora</taxon>
    </lineage>
</organism>
<gene>
    <name evidence="4" type="ORF">BN1204_066720</name>
</gene>
<dbReference type="SMART" id="SM00212">
    <property type="entry name" value="UBCc"/>
    <property type="match status" value="1"/>
</dbReference>
<dbReference type="PANTHER" id="PTHR24067">
    <property type="entry name" value="UBIQUITIN-CONJUGATING ENZYME E2"/>
    <property type="match status" value="1"/>
</dbReference>
<dbReference type="InterPro" id="IPR050113">
    <property type="entry name" value="Ub_conjugating_enzyme"/>
</dbReference>
<keyword evidence="2" id="KW-0812">Transmembrane</keyword>
<feature type="transmembrane region" description="Helical" evidence="2">
    <location>
        <begin position="244"/>
        <end position="267"/>
    </location>
</feature>
<dbReference type="CDD" id="cd23799">
    <property type="entry name" value="UBCc_UBE2J"/>
    <property type="match status" value="1"/>
</dbReference>
<dbReference type="SUPFAM" id="SSF54495">
    <property type="entry name" value="UBC-like"/>
    <property type="match status" value="1"/>
</dbReference>
<feature type="region of interest" description="Disordered" evidence="1">
    <location>
        <begin position="190"/>
        <end position="228"/>
    </location>
</feature>
<dbReference type="AlphaFoldDB" id="A0A0F7ULL3"/>
<keyword evidence="2" id="KW-1133">Transmembrane helix</keyword>
<evidence type="ECO:0000256" key="2">
    <source>
        <dbReference type="SAM" id="Phobius"/>
    </source>
</evidence>
<dbReference type="EMBL" id="LN714487">
    <property type="protein sequence ID" value="CEL71009.1"/>
    <property type="molecule type" value="Genomic_DNA"/>
</dbReference>
<name>A0A0F7ULL3_NEOCL</name>
<proteinExistence type="predicted"/>
<dbReference type="InterPro" id="IPR000608">
    <property type="entry name" value="UBC"/>
</dbReference>
<protein>
    <submittedName>
        <fullName evidence="4">001-047-D04, full insert sequence, related</fullName>
    </submittedName>
</protein>
<evidence type="ECO:0000259" key="3">
    <source>
        <dbReference type="PROSITE" id="PS50127"/>
    </source>
</evidence>
<accession>A0A0F7ULL3</accession>
<reference evidence="4" key="1">
    <citation type="journal article" date="2015" name="PLoS ONE">
        <title>Comprehensive Evaluation of Toxoplasma gondii VEG and Neospora caninum LIV Genomes with Tachyzoite Stage Transcriptome and Proteome Defines Novel Transcript Features.</title>
        <authorList>
            <person name="Ramaprasad A."/>
            <person name="Mourier T."/>
            <person name="Naeem R."/>
            <person name="Malas T.B."/>
            <person name="Moussa E."/>
            <person name="Panigrahi A."/>
            <person name="Vermont S.J."/>
            <person name="Otto T.D."/>
            <person name="Wastling J."/>
            <person name="Pain A."/>
        </authorList>
    </citation>
    <scope>NUCLEOTIDE SEQUENCE</scope>
    <source>
        <strain evidence="4">Liverpool</strain>
    </source>
</reference>
<evidence type="ECO:0000313" key="4">
    <source>
        <dbReference type="EMBL" id="CEL71009.1"/>
    </source>
</evidence>
<feature type="compositionally biased region" description="Basic and acidic residues" evidence="1">
    <location>
        <begin position="198"/>
        <end position="207"/>
    </location>
</feature>
<dbReference type="PROSITE" id="PS50127">
    <property type="entry name" value="UBC_2"/>
    <property type="match status" value="1"/>
</dbReference>
<keyword evidence="2" id="KW-0472">Membrane</keyword>
<sequence>MGRDKAGARGAFLGPGRLAREFALLQKQGGVPHVQLRPDLNDMLTWHFVLHDLPADSPYHGGVYHGKLVFPTSYPFAPPSIFMLTPSGRFEVNQRLCMSMSDFHPESWNPSWRLETLATGFLSFMLDAADAATHGSISMSYAQRRRLALQSFAENKKHRNFAAMFPEFVDDSKYDPTRGFSLSRVPCLEPAQRQADSPAREATERKNGSIQSASCGEATGGRGAERAPRRALGRVEEWMLRRGLFSPTTLLIVLIVGTSVAALLCRLRASLQLDER</sequence>